<dbReference type="FunFam" id="3.40.640.10:FF:000030">
    <property type="entry name" value="Low-specificity L-threonine aldolase"/>
    <property type="match status" value="1"/>
</dbReference>
<protein>
    <submittedName>
        <fullName evidence="7">Threonine aldolase</fullName>
    </submittedName>
</protein>
<dbReference type="FunFam" id="3.90.1150.10:FF:000041">
    <property type="entry name" value="Low-specificity L-threonine aldolase"/>
    <property type="match status" value="1"/>
</dbReference>
<dbReference type="NCBIfam" id="NF041359">
    <property type="entry name" value="GntG_guanitoxin"/>
    <property type="match status" value="1"/>
</dbReference>
<gene>
    <name evidence="7" type="ORF">A9Q02_10730</name>
</gene>
<dbReference type="SUPFAM" id="SSF53383">
    <property type="entry name" value="PLP-dependent transferases"/>
    <property type="match status" value="1"/>
</dbReference>
<evidence type="ECO:0000256" key="3">
    <source>
        <dbReference type="ARBA" id="ARBA00022898"/>
    </source>
</evidence>
<feature type="domain" description="Aromatic amino acid beta-eliminating lyase/threonine aldolase" evidence="6">
    <location>
        <begin position="3"/>
        <end position="287"/>
    </location>
</feature>
<dbReference type="Gene3D" id="3.90.1150.10">
    <property type="entry name" value="Aspartate Aminotransferase, domain 1"/>
    <property type="match status" value="1"/>
</dbReference>
<organism evidence="7 8">
    <name type="scientific">Candidatus Chloroploca asiatica</name>
    <dbReference type="NCBI Taxonomy" id="1506545"/>
    <lineage>
        <taxon>Bacteria</taxon>
        <taxon>Bacillati</taxon>
        <taxon>Chloroflexota</taxon>
        <taxon>Chloroflexia</taxon>
        <taxon>Chloroflexales</taxon>
        <taxon>Chloroflexineae</taxon>
        <taxon>Oscillochloridaceae</taxon>
        <taxon>Candidatus Chloroploca</taxon>
    </lineage>
</organism>
<keyword evidence="3" id="KW-0663">Pyridoxal phosphate</keyword>
<dbReference type="Gene3D" id="3.40.640.10">
    <property type="entry name" value="Type I PLP-dependent aspartate aminotransferase-like (Major domain)"/>
    <property type="match status" value="1"/>
</dbReference>
<proteinExistence type="inferred from homology"/>
<dbReference type="NCBIfam" id="NF007825">
    <property type="entry name" value="PRK10534.1"/>
    <property type="match status" value="1"/>
</dbReference>
<comment type="cofactor">
    <cofactor evidence="1">
        <name>pyridoxal 5'-phosphate</name>
        <dbReference type="ChEBI" id="CHEBI:597326"/>
    </cofactor>
</comment>
<dbReference type="EMBL" id="LYXE01000059">
    <property type="protein sequence ID" value="PDW00073.1"/>
    <property type="molecule type" value="Genomic_DNA"/>
</dbReference>
<comment type="similarity">
    <text evidence="2">Belongs to the threonine aldolase family.</text>
</comment>
<evidence type="ECO:0000256" key="2">
    <source>
        <dbReference type="ARBA" id="ARBA00006966"/>
    </source>
</evidence>
<dbReference type="PANTHER" id="PTHR48097:SF9">
    <property type="entry name" value="L-THREONINE ALDOLASE"/>
    <property type="match status" value="1"/>
</dbReference>
<dbReference type="OrthoDB" id="9774495at2"/>
<keyword evidence="8" id="KW-1185">Reference proteome</keyword>
<evidence type="ECO:0000256" key="1">
    <source>
        <dbReference type="ARBA" id="ARBA00001933"/>
    </source>
</evidence>
<dbReference type="GO" id="GO:0006545">
    <property type="term" value="P:glycine biosynthetic process"/>
    <property type="evidence" value="ECO:0007669"/>
    <property type="project" value="TreeGrafter"/>
</dbReference>
<sequence length="342" mass="35935">MIDLRSDTVTLPSPAMRAAMNDAELGDDVYGEDPTVNQLEALAAEMVGKEAAMLVPSGTMGNLAALLAHAERGQRVICGDESHIYYYEAGGASALGGLMYHTLPTAPDGTLPLNAVQNALITLNDPHRAPPGVFCLENTHNRCGGTVLPVSYMEAAYQAAHAAEVPLHLDGARIFNAAIALGVEVRTLTRYTDSVQFCLSKGLAAPVGSVLAGTTSFINKARRVRKMLGGGMRQAGVIAAAGLVALTAMVDRLAEDHANARLLAEGLANLPGLTLDRSLLQTAIVRFEVTAMDASSFLKSLRSHGVLMISMGGTTIRAVTHYGIGEEDIHTAINAVRAVLKP</sequence>
<evidence type="ECO:0000259" key="6">
    <source>
        <dbReference type="Pfam" id="PF01212"/>
    </source>
</evidence>
<dbReference type="InterPro" id="IPR015422">
    <property type="entry name" value="PyrdxlP-dep_Trfase_small"/>
</dbReference>
<evidence type="ECO:0000313" key="8">
    <source>
        <dbReference type="Proteomes" id="UP000220922"/>
    </source>
</evidence>
<evidence type="ECO:0000313" key="7">
    <source>
        <dbReference type="EMBL" id="PDW00073.1"/>
    </source>
</evidence>
<feature type="modified residue" description="N6-(pyridoxal phosphate)lysine" evidence="5">
    <location>
        <position position="201"/>
    </location>
</feature>
<dbReference type="GO" id="GO:0008732">
    <property type="term" value="F:L-allo-threonine aldolase activity"/>
    <property type="evidence" value="ECO:0007669"/>
    <property type="project" value="TreeGrafter"/>
</dbReference>
<evidence type="ECO:0000256" key="5">
    <source>
        <dbReference type="PIRSR" id="PIRSR017617-1"/>
    </source>
</evidence>
<keyword evidence="4" id="KW-0456">Lyase</keyword>
<dbReference type="InterPro" id="IPR023603">
    <property type="entry name" value="Low_specificity_L-TA-like"/>
</dbReference>
<dbReference type="InterPro" id="IPR001597">
    <property type="entry name" value="ArAA_b-elim_lyase/Thr_aldolase"/>
</dbReference>
<evidence type="ECO:0000256" key="4">
    <source>
        <dbReference type="ARBA" id="ARBA00023239"/>
    </source>
</evidence>
<dbReference type="InterPro" id="IPR015421">
    <property type="entry name" value="PyrdxlP-dep_Trfase_major"/>
</dbReference>
<dbReference type="CDD" id="cd06502">
    <property type="entry name" value="TA_like"/>
    <property type="match status" value="1"/>
</dbReference>
<dbReference type="GO" id="GO:0006567">
    <property type="term" value="P:L-threonine catabolic process"/>
    <property type="evidence" value="ECO:0007669"/>
    <property type="project" value="TreeGrafter"/>
</dbReference>
<accession>A0A2H3KXB8</accession>
<name>A0A2H3KXB8_9CHLR</name>
<dbReference type="RefSeq" id="WP_097651268.1">
    <property type="nucleotide sequence ID" value="NZ_LYXE01000059.1"/>
</dbReference>
<dbReference type="GO" id="GO:0005829">
    <property type="term" value="C:cytosol"/>
    <property type="evidence" value="ECO:0007669"/>
    <property type="project" value="TreeGrafter"/>
</dbReference>
<dbReference type="PANTHER" id="PTHR48097">
    <property type="entry name" value="L-THREONINE ALDOLASE-RELATED"/>
    <property type="match status" value="1"/>
</dbReference>
<dbReference type="AlphaFoldDB" id="A0A2H3KXB8"/>
<reference evidence="7 8" key="1">
    <citation type="submission" date="2016-05" db="EMBL/GenBank/DDBJ databases">
        <authorList>
            <person name="Lavstsen T."/>
            <person name="Jespersen J.S."/>
        </authorList>
    </citation>
    <scope>NUCLEOTIDE SEQUENCE [LARGE SCALE GENOMIC DNA]</scope>
    <source>
        <strain evidence="7 8">B7-9</strain>
    </source>
</reference>
<dbReference type="Pfam" id="PF01212">
    <property type="entry name" value="Beta_elim_lyase"/>
    <property type="match status" value="1"/>
</dbReference>
<dbReference type="PIRSF" id="PIRSF017617">
    <property type="entry name" value="Thr_aldolase"/>
    <property type="match status" value="1"/>
</dbReference>
<comment type="caution">
    <text evidence="7">The sequence shown here is derived from an EMBL/GenBank/DDBJ whole genome shotgun (WGS) entry which is preliminary data.</text>
</comment>
<dbReference type="InterPro" id="IPR015424">
    <property type="entry name" value="PyrdxlP-dep_Trfase"/>
</dbReference>
<dbReference type="Proteomes" id="UP000220922">
    <property type="component" value="Unassembled WGS sequence"/>
</dbReference>